<protein>
    <submittedName>
        <fullName evidence="2">Phage terminase large subunit-like protein</fullName>
    </submittedName>
</protein>
<dbReference type="RefSeq" id="WP_167158926.1">
    <property type="nucleotide sequence ID" value="NZ_JAANOW010000001.1"/>
</dbReference>
<name>A0A7X5TZM0_9MYCO</name>
<gene>
    <name evidence="2" type="ORF">FHU31_002672</name>
</gene>
<dbReference type="InterPro" id="IPR005021">
    <property type="entry name" value="Terminase_largesu-like"/>
</dbReference>
<dbReference type="Pfam" id="PF03354">
    <property type="entry name" value="TerL_ATPase"/>
    <property type="match status" value="1"/>
</dbReference>
<keyword evidence="3" id="KW-1185">Reference proteome</keyword>
<evidence type="ECO:0000313" key="3">
    <source>
        <dbReference type="Proteomes" id="UP000547444"/>
    </source>
</evidence>
<dbReference type="InterPro" id="IPR046461">
    <property type="entry name" value="TerL_ATPase"/>
</dbReference>
<dbReference type="EMBL" id="JAANOW010000001">
    <property type="protein sequence ID" value="NIH95716.1"/>
    <property type="molecule type" value="Genomic_DNA"/>
</dbReference>
<reference evidence="2 3" key="1">
    <citation type="submission" date="2020-03" db="EMBL/GenBank/DDBJ databases">
        <title>Sequencing the genomes of 1000 actinobacteria strains.</title>
        <authorList>
            <person name="Klenk H.-P."/>
        </authorList>
    </citation>
    <scope>NUCLEOTIDE SEQUENCE [LARGE SCALE GENOMIC DNA]</scope>
    <source>
        <strain evidence="2 3">DSM 44556</strain>
    </source>
</reference>
<dbReference type="PANTHER" id="PTHR41287">
    <property type="match status" value="1"/>
</dbReference>
<dbReference type="InterPro" id="IPR027417">
    <property type="entry name" value="P-loop_NTPase"/>
</dbReference>
<dbReference type="Gene3D" id="3.40.50.300">
    <property type="entry name" value="P-loop containing nucleotide triphosphate hydrolases"/>
    <property type="match status" value="1"/>
</dbReference>
<dbReference type="PANTHER" id="PTHR41287:SF1">
    <property type="entry name" value="PROTEIN YMFN"/>
    <property type="match status" value="1"/>
</dbReference>
<dbReference type="Gene3D" id="3.30.420.240">
    <property type="match status" value="1"/>
</dbReference>
<accession>A0A7X5TZM0</accession>
<proteinExistence type="predicted"/>
<evidence type="ECO:0000313" key="2">
    <source>
        <dbReference type="EMBL" id="NIH95716.1"/>
    </source>
</evidence>
<dbReference type="Proteomes" id="UP000547444">
    <property type="component" value="Unassembled WGS sequence"/>
</dbReference>
<feature type="domain" description="Terminase large subunit-like ATPase" evidence="1">
    <location>
        <begin position="25"/>
        <end position="198"/>
    </location>
</feature>
<evidence type="ECO:0000259" key="1">
    <source>
        <dbReference type="Pfam" id="PF03354"/>
    </source>
</evidence>
<dbReference type="AlphaFoldDB" id="A0A7X5TZM0"/>
<sequence>MALKAGPKVRADLKQLPPAQEPVQWLESVTGELYPWQRDLVEKLSCPERPRSYYAQIARKNGKSRAAACLALAEICLKQQRHVYAVSDSVRSLDSVLTQELRDIIAGSELRDSLWPFKDRIECPETGSFIKFVPNKYQAAQGVNPHLVLADEVHLLSAEVWSGMMQAGRARNDFLLFGVSTPGYDLTSHAHGLYQQVKAGTLPGTIYEADPALPLDDRDNWRRANPLHDHLPSFADALEYDFLHLPEHEFRRFALGQWTATASAWLPYGAWDDLAHHRELPPAGARVWLGFDGSYSGDSTALVGCTSEGHIFVVGAWEKPGAKDWRVPRDDVMQTVESAFSHWDVRELACDPPYWQSEIAQWSARWPNRVVEIPTYSRARMAPACTGFYAAVMDAKLTHDGDKRLARHLANCHVVNSPQGDVITKADKDSPAKIDLAVAAVLAHSRASINVTKPKAKAFVL</sequence>
<comment type="caution">
    <text evidence="2">The sequence shown here is derived from an EMBL/GenBank/DDBJ whole genome shotgun (WGS) entry which is preliminary data.</text>
</comment>
<organism evidence="2 3">
    <name type="scientific">Mycolicibacterium fluoranthenivorans</name>
    <dbReference type="NCBI Taxonomy" id="258505"/>
    <lineage>
        <taxon>Bacteria</taxon>
        <taxon>Bacillati</taxon>
        <taxon>Actinomycetota</taxon>
        <taxon>Actinomycetes</taxon>
        <taxon>Mycobacteriales</taxon>
        <taxon>Mycobacteriaceae</taxon>
        <taxon>Mycolicibacterium</taxon>
    </lineage>
</organism>